<accession>Q9R4A4</accession>
<dbReference type="Gene3D" id="2.60.120.200">
    <property type="match status" value="1"/>
</dbReference>
<dbReference type="AlphaFoldDB" id="Q9R4A4"/>
<keyword id="KW-0903">Direct protein sequencing</keyword>
<name>Q9R4A4_CELCE</name>
<organism>
    <name type="scientific">Cellulosimicrobium cellulans</name>
    <name type="common">Arthrobacter luteus</name>
    <dbReference type="NCBI Taxonomy" id="1710"/>
    <lineage>
        <taxon>Bacteria</taxon>
        <taxon>Bacillati</taxon>
        <taxon>Actinomycetota</taxon>
        <taxon>Actinomycetes</taxon>
        <taxon>Micrococcales</taxon>
        <taxon>Promicromonosporaceae</taxon>
        <taxon>Cellulosimicrobium</taxon>
    </lineage>
</organism>
<proteinExistence type="evidence at protein level"/>
<protein>
    <submittedName>
        <fullName>Lytic beta-1,3-glucanase</fullName>
    </submittedName>
</protein>
<sequence length="24" mass="2845">YQPQYGRIEARIQIPRGQGIWPAF</sequence>
<dbReference type="SUPFAM" id="SSF49899">
    <property type="entry name" value="Concanavalin A-like lectins/glucanases"/>
    <property type="match status" value="1"/>
</dbReference>
<dbReference type="InterPro" id="IPR013320">
    <property type="entry name" value="ConA-like_dom_sf"/>
</dbReference>
<reference key="1">
    <citation type="journal article" date="1996" name="Ann. N. Y. Acad. Sci.">
        <title>Molecular cloning of a lytic beta-1,3-glucanase gene from Oerskovia xanthineolytica LL G109.</title>
        <authorList>
            <person name="Ferrer P."/>
            <person name="Hedegaard L."/>
            <person name="Halkier T."/>
            <person name="Diers I."/>
            <person name="Savva D."/>
            <person name="Asenjo J.A."/>
        </authorList>
    </citation>
    <scope>PROTEIN SEQUENCE</scope>
</reference>